<evidence type="ECO:0000259" key="1">
    <source>
        <dbReference type="SMART" id="SM00347"/>
    </source>
</evidence>
<gene>
    <name evidence="2" type="ORF">OG863_03630</name>
</gene>
<evidence type="ECO:0000313" key="3">
    <source>
        <dbReference type="Proteomes" id="UP001344251"/>
    </source>
</evidence>
<dbReference type="EMBL" id="CP109106">
    <property type="protein sequence ID" value="WSB73800.1"/>
    <property type="molecule type" value="Genomic_DNA"/>
</dbReference>
<protein>
    <submittedName>
        <fullName evidence="2">MarR family transcriptional regulator</fullName>
    </submittedName>
</protein>
<feature type="domain" description="HTH marR-type" evidence="1">
    <location>
        <begin position="28"/>
        <end position="128"/>
    </location>
</feature>
<organism evidence="2 3">
    <name type="scientific">Streptomyces decoyicus</name>
    <dbReference type="NCBI Taxonomy" id="249567"/>
    <lineage>
        <taxon>Bacteria</taxon>
        <taxon>Bacillati</taxon>
        <taxon>Actinomycetota</taxon>
        <taxon>Actinomycetes</taxon>
        <taxon>Kitasatosporales</taxon>
        <taxon>Streptomycetaceae</taxon>
        <taxon>Streptomyces</taxon>
    </lineage>
</organism>
<dbReference type="Gene3D" id="1.10.10.10">
    <property type="entry name" value="Winged helix-like DNA-binding domain superfamily/Winged helix DNA-binding domain"/>
    <property type="match status" value="1"/>
</dbReference>
<sequence>MDARRAGEHIERELMILSRHREMATPRRLNGREALDRSAYVLLSRVEVQGPMSIADFVNAFGLAASTFSRQVTALTKEGLVEPTLDPDGGVARKFRITQKGRDRLNADRDTVVSSLTEVVADWSPERLDNFVADLEQFNHDVERLTGRSWPR</sequence>
<reference evidence="2 3" key="1">
    <citation type="submission" date="2022-10" db="EMBL/GenBank/DDBJ databases">
        <title>The complete genomes of actinobacterial strains from the NBC collection.</title>
        <authorList>
            <person name="Joergensen T.S."/>
            <person name="Alvarez Arevalo M."/>
            <person name="Sterndorff E.B."/>
            <person name="Faurdal D."/>
            <person name="Vuksanovic O."/>
            <person name="Mourched A.-S."/>
            <person name="Charusanti P."/>
            <person name="Shaw S."/>
            <person name="Blin K."/>
            <person name="Weber T."/>
        </authorList>
    </citation>
    <scope>NUCLEOTIDE SEQUENCE [LARGE SCALE GENOMIC DNA]</scope>
    <source>
        <strain evidence="2 3">NBC 01774</strain>
    </source>
</reference>
<dbReference type="InterPro" id="IPR036390">
    <property type="entry name" value="WH_DNA-bd_sf"/>
</dbReference>
<name>A0ABZ1FTK6_9ACTN</name>
<dbReference type="Proteomes" id="UP001344251">
    <property type="component" value="Chromosome"/>
</dbReference>
<proteinExistence type="predicted"/>
<evidence type="ECO:0000313" key="2">
    <source>
        <dbReference type="EMBL" id="WSB73800.1"/>
    </source>
</evidence>
<keyword evidence="3" id="KW-1185">Reference proteome</keyword>
<dbReference type="InterPro" id="IPR000835">
    <property type="entry name" value="HTH_MarR-typ"/>
</dbReference>
<dbReference type="Pfam" id="PF01047">
    <property type="entry name" value="MarR"/>
    <property type="match status" value="1"/>
</dbReference>
<accession>A0ABZ1FTK6</accession>
<dbReference type="SMART" id="SM00347">
    <property type="entry name" value="HTH_MARR"/>
    <property type="match status" value="1"/>
</dbReference>
<dbReference type="SUPFAM" id="SSF46785">
    <property type="entry name" value="Winged helix' DNA-binding domain"/>
    <property type="match status" value="1"/>
</dbReference>
<dbReference type="RefSeq" id="WP_326623432.1">
    <property type="nucleotide sequence ID" value="NZ_CP109106.1"/>
</dbReference>
<dbReference type="InterPro" id="IPR036388">
    <property type="entry name" value="WH-like_DNA-bd_sf"/>
</dbReference>